<evidence type="ECO:0000313" key="2">
    <source>
        <dbReference type="Proteomes" id="UP000219338"/>
    </source>
</evidence>
<dbReference type="EMBL" id="FUEG01000009">
    <property type="protein sequence ID" value="SJL08063.1"/>
    <property type="molecule type" value="Genomic_DNA"/>
</dbReference>
<organism evidence="1 2">
    <name type="scientific">Armillaria ostoyae</name>
    <name type="common">Armillaria root rot fungus</name>
    <dbReference type="NCBI Taxonomy" id="47428"/>
    <lineage>
        <taxon>Eukaryota</taxon>
        <taxon>Fungi</taxon>
        <taxon>Dikarya</taxon>
        <taxon>Basidiomycota</taxon>
        <taxon>Agaricomycotina</taxon>
        <taxon>Agaricomycetes</taxon>
        <taxon>Agaricomycetidae</taxon>
        <taxon>Agaricales</taxon>
        <taxon>Marasmiineae</taxon>
        <taxon>Physalacriaceae</taxon>
        <taxon>Armillaria</taxon>
    </lineage>
</organism>
<proteinExistence type="predicted"/>
<dbReference type="Proteomes" id="UP000219338">
    <property type="component" value="Unassembled WGS sequence"/>
</dbReference>
<accession>A0A284RH28</accession>
<protein>
    <submittedName>
        <fullName evidence="1">Uncharacterized protein</fullName>
    </submittedName>
</protein>
<dbReference type="OrthoDB" id="10477816at2759"/>
<keyword evidence="2" id="KW-1185">Reference proteome</keyword>
<dbReference type="AlphaFoldDB" id="A0A284RH28"/>
<evidence type="ECO:0000313" key="1">
    <source>
        <dbReference type="EMBL" id="SJL08063.1"/>
    </source>
</evidence>
<name>A0A284RH28_ARMOS</name>
<sequence length="243" mass="27029">MGEVNRAALKDGSTLTFKCSGRIDAPKARASVCLKELCRRRWVDGRVEGECVSTREGPDIDHFGVITGAQCCASHQLSTLQECAAYERPRRQDIARATNNRYFGGNGFFSPVFRHGVLQTQLAPDVQTLINRSTMISEVPTQPQSTSCFPRQDADSTAIGDPGAGIWVPSSTVFSSLCRTRLKTSKRLGVSFDSADFIGKVYRVQLLWTTRWSQTFRIRECGQAVRCQGTQPIRENPYWPKTG</sequence>
<reference evidence="2" key="1">
    <citation type="journal article" date="2017" name="Nat. Ecol. Evol.">
        <title>Genome expansion and lineage-specific genetic innovations in the forest pathogenic fungi Armillaria.</title>
        <authorList>
            <person name="Sipos G."/>
            <person name="Prasanna A.N."/>
            <person name="Walter M.C."/>
            <person name="O'Connor E."/>
            <person name="Balint B."/>
            <person name="Krizsan K."/>
            <person name="Kiss B."/>
            <person name="Hess J."/>
            <person name="Varga T."/>
            <person name="Slot J."/>
            <person name="Riley R."/>
            <person name="Boka B."/>
            <person name="Rigling D."/>
            <person name="Barry K."/>
            <person name="Lee J."/>
            <person name="Mihaltcheva S."/>
            <person name="LaButti K."/>
            <person name="Lipzen A."/>
            <person name="Waldron R."/>
            <person name="Moloney N.M."/>
            <person name="Sperisen C."/>
            <person name="Kredics L."/>
            <person name="Vagvoelgyi C."/>
            <person name="Patrignani A."/>
            <person name="Fitzpatrick D."/>
            <person name="Nagy I."/>
            <person name="Doyle S."/>
            <person name="Anderson J.B."/>
            <person name="Grigoriev I.V."/>
            <person name="Gueldener U."/>
            <person name="Muensterkoetter M."/>
            <person name="Nagy L.G."/>
        </authorList>
    </citation>
    <scope>NUCLEOTIDE SEQUENCE [LARGE SCALE GENOMIC DNA]</scope>
    <source>
        <strain evidence="2">C18/9</strain>
    </source>
</reference>
<gene>
    <name evidence="1" type="ORF">ARMOST_11422</name>
</gene>